<sequence length="262" mass="27946">MISFTLDQLTGWIGQFLWPFVRMLALVGASPLFAESSIPNMAKIGLAVMLTVAVAPSLGPMPAIPLNSYGALWILVQQILIGMSIGLVMRIVFAAVQTAGEFVGLQMSLSFASFFDPSIGANTAVLSRLFNIVATLLFLSLDGHLLMLAALMRSFEVLPVGLDGLDPNGWGVLLEWGGTIFTAGLLLALPLICSQLTVNLALGILNRASPQLTVFAIGFPIHLIGGLILLSVVLPHSGPFFEDQFQAAFRTISDLILRLAGR</sequence>
<comment type="similarity">
    <text evidence="2 10">Belongs to the FliR/MopE/SpaR family.</text>
</comment>
<keyword evidence="4 10" id="KW-1003">Cell membrane</keyword>
<reference evidence="11 12" key="1">
    <citation type="submission" date="2016-04" db="EMBL/GenBank/DDBJ databases">
        <authorList>
            <consortium name="Pathogen Informatics"/>
        </authorList>
    </citation>
    <scope>NUCLEOTIDE SEQUENCE [LARGE SCALE GENOMIC DNA]</scope>
    <source>
        <strain evidence="11 12">H050680373</strain>
    </source>
</reference>
<feature type="transmembrane region" description="Helical" evidence="10">
    <location>
        <begin position="212"/>
        <end position="234"/>
    </location>
</feature>
<dbReference type="OrthoDB" id="9797790at2"/>
<dbReference type="PANTHER" id="PTHR30065">
    <property type="entry name" value="FLAGELLAR BIOSYNTHETIC PROTEIN FLIR"/>
    <property type="match status" value="1"/>
</dbReference>
<evidence type="ECO:0000256" key="9">
    <source>
        <dbReference type="NCBIfam" id="TIGR01400"/>
    </source>
</evidence>
<evidence type="ECO:0000256" key="7">
    <source>
        <dbReference type="ARBA" id="ARBA00023136"/>
    </source>
</evidence>
<keyword evidence="11" id="KW-0969">Cilium</keyword>
<organism evidence="11 12">
    <name type="scientific">Bordetella ansorpii</name>
    <dbReference type="NCBI Taxonomy" id="288768"/>
    <lineage>
        <taxon>Bacteria</taxon>
        <taxon>Pseudomonadati</taxon>
        <taxon>Pseudomonadota</taxon>
        <taxon>Betaproteobacteria</taxon>
        <taxon>Burkholderiales</taxon>
        <taxon>Alcaligenaceae</taxon>
        <taxon>Bordetella</taxon>
    </lineage>
</organism>
<evidence type="ECO:0000313" key="11">
    <source>
        <dbReference type="EMBL" id="SAI71238.1"/>
    </source>
</evidence>
<evidence type="ECO:0000256" key="6">
    <source>
        <dbReference type="ARBA" id="ARBA00022989"/>
    </source>
</evidence>
<dbReference type="GO" id="GO:0006605">
    <property type="term" value="P:protein targeting"/>
    <property type="evidence" value="ECO:0007669"/>
    <property type="project" value="UniProtKB-UniRule"/>
</dbReference>
<gene>
    <name evidence="11" type="primary">fliR</name>
    <name evidence="11" type="ORF">SAMEA3906486_03426</name>
</gene>
<dbReference type="RefSeq" id="WP_066129575.1">
    <property type="nucleotide sequence ID" value="NZ_FKIF01000007.1"/>
</dbReference>
<evidence type="ECO:0000256" key="2">
    <source>
        <dbReference type="ARBA" id="ARBA00009772"/>
    </source>
</evidence>
<evidence type="ECO:0000256" key="10">
    <source>
        <dbReference type="RuleBase" id="RU362071"/>
    </source>
</evidence>
<dbReference type="PRINTS" id="PR00953">
    <property type="entry name" value="TYPE3IMRPROT"/>
</dbReference>
<evidence type="ECO:0000313" key="12">
    <source>
        <dbReference type="Proteomes" id="UP000076848"/>
    </source>
</evidence>
<feature type="transmembrane region" description="Helical" evidence="10">
    <location>
        <begin position="129"/>
        <end position="152"/>
    </location>
</feature>
<dbReference type="EMBL" id="FKIF01000007">
    <property type="protein sequence ID" value="SAI71238.1"/>
    <property type="molecule type" value="Genomic_DNA"/>
</dbReference>
<keyword evidence="11" id="KW-0966">Cell projection</keyword>
<keyword evidence="6 10" id="KW-1133">Transmembrane helix</keyword>
<evidence type="ECO:0000256" key="3">
    <source>
        <dbReference type="ARBA" id="ARBA00021717"/>
    </source>
</evidence>
<evidence type="ECO:0000256" key="4">
    <source>
        <dbReference type="ARBA" id="ARBA00022475"/>
    </source>
</evidence>
<dbReference type="GO" id="GO:0005886">
    <property type="term" value="C:plasma membrane"/>
    <property type="evidence" value="ECO:0007669"/>
    <property type="project" value="UniProtKB-SubCell"/>
</dbReference>
<keyword evidence="8 10" id="KW-0975">Bacterial flagellum</keyword>
<feature type="transmembrane region" description="Helical" evidence="10">
    <location>
        <begin position="46"/>
        <end position="64"/>
    </location>
</feature>
<keyword evidence="5 10" id="KW-0812">Transmembrane</keyword>
<dbReference type="Proteomes" id="UP000076848">
    <property type="component" value="Unassembled WGS sequence"/>
</dbReference>
<dbReference type="PANTHER" id="PTHR30065:SF8">
    <property type="entry name" value="FLAGELLAR BIOSYNTHETIC PROTEIN FLIR"/>
    <property type="match status" value="1"/>
</dbReference>
<accession>A0A157SL92</accession>
<evidence type="ECO:0000256" key="1">
    <source>
        <dbReference type="ARBA" id="ARBA00002578"/>
    </source>
</evidence>
<dbReference type="STRING" id="288768.SAMEA3906486_03426"/>
<dbReference type="InterPro" id="IPR002010">
    <property type="entry name" value="T3SS_IM_R"/>
</dbReference>
<protein>
    <recommendedName>
        <fullName evidence="3 9">Flagellar biosynthetic protein FliR</fullName>
    </recommendedName>
</protein>
<dbReference type="AlphaFoldDB" id="A0A157SL92"/>
<dbReference type="NCBIfam" id="TIGR01400">
    <property type="entry name" value="fliR"/>
    <property type="match status" value="1"/>
</dbReference>
<feature type="transmembrane region" description="Helical" evidence="10">
    <location>
        <begin position="12"/>
        <end position="34"/>
    </location>
</feature>
<name>A0A157SL92_9BORD</name>
<keyword evidence="7 10" id="KW-0472">Membrane</keyword>
<feature type="transmembrane region" description="Helical" evidence="10">
    <location>
        <begin position="70"/>
        <end position="93"/>
    </location>
</feature>
<comment type="function">
    <text evidence="1 10">Role in flagellar biosynthesis.</text>
</comment>
<proteinExistence type="inferred from homology"/>
<dbReference type="GO" id="GO:0009425">
    <property type="term" value="C:bacterial-type flagellum basal body"/>
    <property type="evidence" value="ECO:0007669"/>
    <property type="project" value="UniProtKB-SubCell"/>
</dbReference>
<keyword evidence="11" id="KW-0282">Flagellum</keyword>
<evidence type="ECO:0000256" key="5">
    <source>
        <dbReference type="ARBA" id="ARBA00022692"/>
    </source>
</evidence>
<dbReference type="InterPro" id="IPR006303">
    <property type="entry name" value="FliR"/>
</dbReference>
<comment type="subcellular location">
    <subcellularLocation>
        <location evidence="10">Cell membrane</location>
        <topology evidence="10">Multi-pass membrane protein</topology>
    </subcellularLocation>
    <subcellularLocation>
        <location evidence="10">Bacterial flagellum basal body</location>
    </subcellularLocation>
</comment>
<dbReference type="GO" id="GO:0044780">
    <property type="term" value="P:bacterial-type flagellum assembly"/>
    <property type="evidence" value="ECO:0007669"/>
    <property type="project" value="UniProtKB-UniRule"/>
</dbReference>
<dbReference type="Pfam" id="PF01311">
    <property type="entry name" value="Bac_export_1"/>
    <property type="match status" value="1"/>
</dbReference>
<keyword evidence="12" id="KW-1185">Reference proteome</keyword>
<evidence type="ECO:0000256" key="8">
    <source>
        <dbReference type="ARBA" id="ARBA00023143"/>
    </source>
</evidence>
<feature type="transmembrane region" description="Helical" evidence="10">
    <location>
        <begin position="180"/>
        <end position="205"/>
    </location>
</feature>